<reference evidence="2 3" key="1">
    <citation type="submission" date="2019-03" db="EMBL/GenBank/DDBJ databases">
        <title>Draft Genome Sequence of Desulfosporosinus fructosivorans Strain 63.6F, Isolated from Marine Sediment in the Baltic Sea.</title>
        <authorList>
            <person name="Hausmann B."/>
            <person name="Vandieken V."/>
            <person name="Pjevac P."/>
            <person name="Schreck K."/>
            <person name="Herbold C.W."/>
            <person name="Loy A."/>
        </authorList>
    </citation>
    <scope>NUCLEOTIDE SEQUENCE [LARGE SCALE GENOMIC DNA]</scope>
    <source>
        <strain evidence="2 3">63.6F</strain>
    </source>
</reference>
<dbReference type="InterPro" id="IPR029478">
    <property type="entry name" value="TM1586_NiRdase"/>
</dbReference>
<dbReference type="AlphaFoldDB" id="A0A4Z0QZ30"/>
<dbReference type="Gene3D" id="3.40.109.30">
    <property type="entry name" value="putative nitroreductase (tm1586), domain 2"/>
    <property type="match status" value="1"/>
</dbReference>
<accession>A0A4Z0QZ30</accession>
<dbReference type="OrthoDB" id="9814075at2"/>
<gene>
    <name evidence="2" type="ORF">E4K67_23310</name>
</gene>
<proteinExistence type="predicted"/>
<evidence type="ECO:0000313" key="2">
    <source>
        <dbReference type="EMBL" id="TGE35700.1"/>
    </source>
</evidence>
<dbReference type="EMBL" id="SPQQ01000011">
    <property type="protein sequence ID" value="TGE35700.1"/>
    <property type="molecule type" value="Genomic_DNA"/>
</dbReference>
<keyword evidence="3" id="KW-1185">Reference proteome</keyword>
<feature type="domain" description="Putative nitroreductase TM1586" evidence="1">
    <location>
        <begin position="4"/>
        <end position="214"/>
    </location>
</feature>
<protein>
    <submittedName>
        <fullName evidence="2">Nitroreductase</fullName>
    </submittedName>
</protein>
<dbReference type="GO" id="GO:0016491">
    <property type="term" value="F:oxidoreductase activity"/>
    <property type="evidence" value="ECO:0007669"/>
    <property type="project" value="InterPro"/>
</dbReference>
<dbReference type="InterPro" id="IPR000415">
    <property type="entry name" value="Nitroreductase-like"/>
</dbReference>
<dbReference type="Proteomes" id="UP000298460">
    <property type="component" value="Unassembled WGS sequence"/>
</dbReference>
<dbReference type="Pfam" id="PF14512">
    <property type="entry name" value="TM1586_NiRdase"/>
    <property type="match status" value="1"/>
</dbReference>
<dbReference type="Gene3D" id="3.40.109.10">
    <property type="entry name" value="NADH Oxidase"/>
    <property type="match status" value="1"/>
</dbReference>
<evidence type="ECO:0000259" key="1">
    <source>
        <dbReference type="Pfam" id="PF14512"/>
    </source>
</evidence>
<name>A0A4Z0QZ30_9FIRM</name>
<sequence length="247" mass="29062">MYDMYDMIFKRKSFRRFDDTLALSNEELQKIEQQLYKFPPLVDDINLKYQIVKQDKTTCKRGEYCLLVYSEKKEDYLLNIGYVLAQLDLWMASENIGACWYGMGKTTEQQYGGLDFVIMLAFGKGHSVEFRKDYTKAKRKELAIIWNGESLVDVANVVRYAPSSCNSQPWRVFCESADIQIYRSTQVRSMIPEGRRPYYNSIDMGIFLCFMEITMKNKGYEFKRMLYAGQKKDEDEDLIAVANYRIL</sequence>
<dbReference type="SUPFAM" id="SSF55469">
    <property type="entry name" value="FMN-dependent nitroreductase-like"/>
    <property type="match status" value="1"/>
</dbReference>
<comment type="caution">
    <text evidence="2">The sequence shown here is derived from an EMBL/GenBank/DDBJ whole genome shotgun (WGS) entry which is preliminary data.</text>
</comment>
<evidence type="ECO:0000313" key="3">
    <source>
        <dbReference type="Proteomes" id="UP000298460"/>
    </source>
</evidence>
<organism evidence="2 3">
    <name type="scientific">Desulfosporosinus fructosivorans</name>
    <dbReference type="NCBI Taxonomy" id="2018669"/>
    <lineage>
        <taxon>Bacteria</taxon>
        <taxon>Bacillati</taxon>
        <taxon>Bacillota</taxon>
        <taxon>Clostridia</taxon>
        <taxon>Eubacteriales</taxon>
        <taxon>Desulfitobacteriaceae</taxon>
        <taxon>Desulfosporosinus</taxon>
    </lineage>
</organism>